<feature type="transmembrane region" description="Helical" evidence="1">
    <location>
        <begin position="86"/>
        <end position="106"/>
    </location>
</feature>
<reference evidence="2 3" key="1">
    <citation type="submission" date="2017-10" db="EMBL/GenBank/DDBJ databases">
        <title>Sequencing the genomes of 1000 actinobacteria strains.</title>
        <authorList>
            <person name="Klenk H.-P."/>
        </authorList>
    </citation>
    <scope>NUCLEOTIDE SEQUENCE [LARGE SCALE GENOMIC DNA]</scope>
    <source>
        <strain evidence="2 3">DSM 15597</strain>
    </source>
</reference>
<feature type="transmembrane region" description="Helical" evidence="1">
    <location>
        <begin position="112"/>
        <end position="137"/>
    </location>
</feature>
<dbReference type="RefSeq" id="WP_098459523.1">
    <property type="nucleotide sequence ID" value="NZ_PDJC01000001.1"/>
</dbReference>
<evidence type="ECO:0000313" key="3">
    <source>
        <dbReference type="Proteomes" id="UP000226079"/>
    </source>
</evidence>
<keyword evidence="1" id="KW-1133">Transmembrane helix</keyword>
<feature type="transmembrane region" description="Helical" evidence="1">
    <location>
        <begin position="51"/>
        <end position="74"/>
    </location>
</feature>
<keyword evidence="1" id="KW-0812">Transmembrane</keyword>
<dbReference type="Gene3D" id="1.10.1760.20">
    <property type="match status" value="1"/>
</dbReference>
<evidence type="ECO:0000256" key="1">
    <source>
        <dbReference type="SAM" id="Phobius"/>
    </source>
</evidence>
<feature type="transmembrane region" description="Helical" evidence="1">
    <location>
        <begin position="21"/>
        <end position="39"/>
    </location>
</feature>
<gene>
    <name evidence="2" type="ORF">ATK74_0457</name>
</gene>
<organism evidence="2 3">
    <name type="scientific">Propionicimonas paludicola</name>
    <dbReference type="NCBI Taxonomy" id="185243"/>
    <lineage>
        <taxon>Bacteria</taxon>
        <taxon>Bacillati</taxon>
        <taxon>Actinomycetota</taxon>
        <taxon>Actinomycetes</taxon>
        <taxon>Propionibacteriales</taxon>
        <taxon>Nocardioidaceae</taxon>
        <taxon>Propionicimonas</taxon>
    </lineage>
</organism>
<accession>A0A2A9CP57</accession>
<dbReference type="AlphaFoldDB" id="A0A2A9CP57"/>
<dbReference type="GO" id="GO:0022857">
    <property type="term" value="F:transmembrane transporter activity"/>
    <property type="evidence" value="ECO:0007669"/>
    <property type="project" value="InterPro"/>
</dbReference>
<dbReference type="EMBL" id="PDJC01000001">
    <property type="protein sequence ID" value="PFG15936.1"/>
    <property type="molecule type" value="Genomic_DNA"/>
</dbReference>
<proteinExistence type="predicted"/>
<name>A0A2A9CP57_9ACTN</name>
<keyword evidence="3" id="KW-1185">Reference proteome</keyword>
<dbReference type="OrthoDB" id="5431035at2"/>
<evidence type="ECO:0000313" key="2">
    <source>
        <dbReference type="EMBL" id="PFG15936.1"/>
    </source>
</evidence>
<dbReference type="InterPro" id="IPR024529">
    <property type="entry name" value="ECF_trnsprt_substrate-spec"/>
</dbReference>
<dbReference type="Proteomes" id="UP000226079">
    <property type="component" value="Unassembled WGS sequence"/>
</dbReference>
<feature type="transmembrane region" description="Helical" evidence="1">
    <location>
        <begin position="149"/>
        <end position="167"/>
    </location>
</feature>
<dbReference type="Pfam" id="PF12822">
    <property type="entry name" value="ECF_trnsprt"/>
    <property type="match status" value="1"/>
</dbReference>
<protein>
    <submittedName>
        <fullName evidence="2">Alpha-ribazole transporter</fullName>
    </submittedName>
</protein>
<sequence length="174" mass="17932">MSLSDRSPDQATKSPVSARKLAIMAIFIALSAVGSFIKIPSPLGSIGLDSAPGFFAAIGFGGWVGFIVIAVGHLLSSAIVGFPLTLPIHIVVALAMGGCALAFRWLGRKGQIWLVVAVVVTSILNSFVLGLVVLPIGGWGMYAAATPSLLVASVVNLVIAAVAYYAVRNSKLLN</sequence>
<comment type="caution">
    <text evidence="2">The sequence shown here is derived from an EMBL/GenBank/DDBJ whole genome shotgun (WGS) entry which is preliminary data.</text>
</comment>
<keyword evidence="1" id="KW-0472">Membrane</keyword>